<reference evidence="2" key="1">
    <citation type="journal article" date="2020" name="bioRxiv">
        <title>Hybrid origin of Populus tomentosa Carr. identified through genome sequencing and phylogenomic analysis.</title>
        <authorList>
            <person name="An X."/>
            <person name="Gao K."/>
            <person name="Chen Z."/>
            <person name="Li J."/>
            <person name="Yang X."/>
            <person name="Yang X."/>
            <person name="Zhou J."/>
            <person name="Guo T."/>
            <person name="Zhao T."/>
            <person name="Huang S."/>
            <person name="Miao D."/>
            <person name="Khan W.U."/>
            <person name="Rao P."/>
            <person name="Ye M."/>
            <person name="Lei B."/>
            <person name="Liao W."/>
            <person name="Wang J."/>
            <person name="Ji L."/>
            <person name="Li Y."/>
            <person name="Guo B."/>
            <person name="Mustafa N.S."/>
            <person name="Li S."/>
            <person name="Yun Q."/>
            <person name="Keller S.R."/>
            <person name="Mao J."/>
            <person name="Zhang R."/>
            <person name="Strauss S.H."/>
        </authorList>
    </citation>
    <scope>NUCLEOTIDE SEQUENCE</scope>
    <source>
        <strain evidence="2">GM15</strain>
        <tissue evidence="2">Leaf</tissue>
    </source>
</reference>
<evidence type="ECO:0000313" key="2">
    <source>
        <dbReference type="EMBL" id="KAG6766122.1"/>
    </source>
</evidence>
<gene>
    <name evidence="2" type="ORF">POTOM_030188</name>
</gene>
<dbReference type="AlphaFoldDB" id="A0A8X7ZE38"/>
<protein>
    <recommendedName>
        <fullName evidence="1">DUF7615 domain-containing protein</fullName>
    </recommendedName>
</protein>
<dbReference type="Proteomes" id="UP000886885">
    <property type="component" value="Chromosome 8A"/>
</dbReference>
<sequence length="144" mass="16538">MCLSTDSQTETLKLEDEINQVLQALRVSQDAEYKLAEELLFAQKKTFSSIWTKRGPVKIFSRNTLVWKLGDKVSPCQTLINFFRCAVFDLSSRIFSKCTCRGTFIHGHAKEHIFRDLVLLVRKFSVNNTKDEIGAIQVTSVPWH</sequence>
<proteinExistence type="predicted"/>
<keyword evidence="3" id="KW-1185">Reference proteome</keyword>
<organism evidence="2 3">
    <name type="scientific">Populus tomentosa</name>
    <name type="common">Chinese white poplar</name>
    <dbReference type="NCBI Taxonomy" id="118781"/>
    <lineage>
        <taxon>Eukaryota</taxon>
        <taxon>Viridiplantae</taxon>
        <taxon>Streptophyta</taxon>
        <taxon>Embryophyta</taxon>
        <taxon>Tracheophyta</taxon>
        <taxon>Spermatophyta</taxon>
        <taxon>Magnoliopsida</taxon>
        <taxon>eudicotyledons</taxon>
        <taxon>Gunneridae</taxon>
        <taxon>Pentapetalae</taxon>
        <taxon>rosids</taxon>
        <taxon>fabids</taxon>
        <taxon>Malpighiales</taxon>
        <taxon>Salicaceae</taxon>
        <taxon>Saliceae</taxon>
        <taxon>Populus</taxon>
    </lineage>
</organism>
<evidence type="ECO:0000259" key="1">
    <source>
        <dbReference type="Pfam" id="PF24590"/>
    </source>
</evidence>
<dbReference type="InterPro" id="IPR056034">
    <property type="entry name" value="DUF7615"/>
</dbReference>
<name>A0A8X7ZE38_POPTO</name>
<accession>A0A8X7ZE38</accession>
<dbReference type="OrthoDB" id="1743315at2759"/>
<comment type="caution">
    <text evidence="2">The sequence shown here is derived from an EMBL/GenBank/DDBJ whole genome shotgun (WGS) entry which is preliminary data.</text>
</comment>
<dbReference type="Pfam" id="PF24590">
    <property type="entry name" value="DUF7615"/>
    <property type="match status" value="1"/>
</dbReference>
<feature type="domain" description="DUF7615" evidence="1">
    <location>
        <begin position="8"/>
        <end position="49"/>
    </location>
</feature>
<dbReference type="EMBL" id="JAAWWB010000015">
    <property type="protein sequence ID" value="KAG6766122.1"/>
    <property type="molecule type" value="Genomic_DNA"/>
</dbReference>
<evidence type="ECO:0000313" key="3">
    <source>
        <dbReference type="Proteomes" id="UP000886885"/>
    </source>
</evidence>